<dbReference type="PANTHER" id="PTHR21676:SF6">
    <property type="entry name" value="PROTEIN STUM"/>
    <property type="match status" value="1"/>
</dbReference>
<dbReference type="GO" id="GO:0071683">
    <property type="term" value="C:sensory dendrite"/>
    <property type="evidence" value="ECO:0007669"/>
    <property type="project" value="TreeGrafter"/>
</dbReference>
<gene>
    <name evidence="5" type="ORF">OFUS_LOCUS16297</name>
</gene>
<evidence type="ECO:0000256" key="3">
    <source>
        <dbReference type="ARBA" id="ARBA00022989"/>
    </source>
</evidence>
<dbReference type="GO" id="GO:0019230">
    <property type="term" value="P:proprioception"/>
    <property type="evidence" value="ECO:0007669"/>
    <property type="project" value="TreeGrafter"/>
</dbReference>
<dbReference type="OrthoDB" id="361532at2759"/>
<evidence type="ECO:0000256" key="4">
    <source>
        <dbReference type="ARBA" id="ARBA00023136"/>
    </source>
</evidence>
<dbReference type="GO" id="GO:0042330">
    <property type="term" value="P:taxis"/>
    <property type="evidence" value="ECO:0007669"/>
    <property type="project" value="TreeGrafter"/>
</dbReference>
<dbReference type="PANTHER" id="PTHR21676">
    <property type="entry name" value="PROTEIN STUM"/>
    <property type="match status" value="1"/>
</dbReference>
<sequence length="330" mass="37037">MQVVYASPRVGGNNRGTSPMPSPRLHPRNLSPRDHQNRSPFGSPRTPRSPRMFRGYSKPIMPGYKNPTQPAVTVHKTSETQQQHDDGGYNLKDSIPALRKPVAYICLICNILVPGLGTFLAGLTVLCGSPIRQKHTDKVNAVWMNTWIALLQLFTTVIFLLGWMWSIMWGCNFVTISNEYYSKRKNYKTETPENDANSSNIAVLQSGSDSTNNLINQNQVVNNTNTESATIEQPPPTEDTRNQHPIIVLQEAPAVNNTHDTPPRNLNPNNPRHQRVLRRQLSRGEIPPQVFSPERIEQIVIHNAPLYEQELPFAGSLLQEPSSSHLTSKT</sequence>
<organism evidence="5 6">
    <name type="scientific">Owenia fusiformis</name>
    <name type="common">Polychaete worm</name>
    <dbReference type="NCBI Taxonomy" id="6347"/>
    <lineage>
        <taxon>Eukaryota</taxon>
        <taxon>Metazoa</taxon>
        <taxon>Spiralia</taxon>
        <taxon>Lophotrochozoa</taxon>
        <taxon>Annelida</taxon>
        <taxon>Polychaeta</taxon>
        <taxon>Sedentaria</taxon>
        <taxon>Canalipalpata</taxon>
        <taxon>Sabellida</taxon>
        <taxon>Oweniida</taxon>
        <taxon>Oweniidae</taxon>
        <taxon>Owenia</taxon>
    </lineage>
</organism>
<evidence type="ECO:0000313" key="6">
    <source>
        <dbReference type="Proteomes" id="UP000749559"/>
    </source>
</evidence>
<dbReference type="GO" id="GO:0016020">
    <property type="term" value="C:membrane"/>
    <property type="evidence" value="ECO:0007669"/>
    <property type="project" value="UniProtKB-SubCell"/>
</dbReference>
<comment type="caution">
    <text evidence="5">The sequence shown here is derived from an EMBL/GenBank/DDBJ whole genome shotgun (WGS) entry which is preliminary data.</text>
</comment>
<dbReference type="Proteomes" id="UP000749559">
    <property type="component" value="Unassembled WGS sequence"/>
</dbReference>
<keyword evidence="6" id="KW-1185">Reference proteome</keyword>
<proteinExistence type="predicted"/>
<evidence type="ECO:0000256" key="1">
    <source>
        <dbReference type="ARBA" id="ARBA00004141"/>
    </source>
</evidence>
<accession>A0A8J1XYP7</accession>
<protein>
    <submittedName>
        <fullName evidence="5">Uncharacterized protein</fullName>
    </submittedName>
</protein>
<dbReference type="InterPro" id="IPR026673">
    <property type="entry name" value="SPEC3/Stum"/>
</dbReference>
<evidence type="ECO:0000256" key="2">
    <source>
        <dbReference type="ARBA" id="ARBA00022692"/>
    </source>
</evidence>
<dbReference type="AlphaFoldDB" id="A0A8J1XYP7"/>
<evidence type="ECO:0000313" key="5">
    <source>
        <dbReference type="EMBL" id="CAH1791182.1"/>
    </source>
</evidence>
<dbReference type="Pfam" id="PF15795">
    <property type="entry name" value="Spec3"/>
    <property type="match status" value="1"/>
</dbReference>
<keyword evidence="2" id="KW-0812">Transmembrane</keyword>
<keyword evidence="4" id="KW-0472">Membrane</keyword>
<dbReference type="EMBL" id="CAIIXF020000008">
    <property type="protein sequence ID" value="CAH1791182.1"/>
    <property type="molecule type" value="Genomic_DNA"/>
</dbReference>
<reference evidence="5" key="1">
    <citation type="submission" date="2022-03" db="EMBL/GenBank/DDBJ databases">
        <authorList>
            <person name="Martin C."/>
        </authorList>
    </citation>
    <scope>NUCLEOTIDE SEQUENCE</scope>
</reference>
<name>A0A8J1XYP7_OWEFU</name>
<keyword evidence="3" id="KW-1133">Transmembrane helix</keyword>
<dbReference type="GO" id="GO:0050954">
    <property type="term" value="P:sensory perception of mechanical stimulus"/>
    <property type="evidence" value="ECO:0007669"/>
    <property type="project" value="TreeGrafter"/>
</dbReference>
<comment type="subcellular location">
    <subcellularLocation>
        <location evidence="1">Membrane</location>
        <topology evidence="1">Multi-pass membrane protein</topology>
    </subcellularLocation>
</comment>